<dbReference type="Proteomes" id="UP000756132">
    <property type="component" value="Chromosome 4"/>
</dbReference>
<dbReference type="OMA" id="KCQKGEW"/>
<dbReference type="GO" id="GO:0008270">
    <property type="term" value="F:zinc ion binding"/>
    <property type="evidence" value="ECO:0007669"/>
    <property type="project" value="UniProtKB-KW"/>
</dbReference>
<name>A0A9Q8LGI5_PASFU</name>
<accession>A0A9Q8LGI5</accession>
<keyword evidence="7" id="KW-1185">Reference proteome</keyword>
<dbReference type="AlphaFoldDB" id="A0A9Q8LGI5"/>
<dbReference type="EMBL" id="CP090166">
    <property type="protein sequence ID" value="UJO17032.1"/>
    <property type="molecule type" value="Genomic_DNA"/>
</dbReference>
<dbReference type="SUPFAM" id="SSF144232">
    <property type="entry name" value="HIT/MYND zinc finger-like"/>
    <property type="match status" value="1"/>
</dbReference>
<keyword evidence="1" id="KW-0479">Metal-binding</keyword>
<dbReference type="PROSITE" id="PS01360">
    <property type="entry name" value="ZF_MYND_1"/>
    <property type="match status" value="1"/>
</dbReference>
<evidence type="ECO:0000313" key="6">
    <source>
        <dbReference type="EMBL" id="UJO17032.1"/>
    </source>
</evidence>
<evidence type="ECO:0000256" key="1">
    <source>
        <dbReference type="ARBA" id="ARBA00022723"/>
    </source>
</evidence>
<reference evidence="6" key="2">
    <citation type="journal article" date="2022" name="Microb. Genom.">
        <title>A chromosome-scale genome assembly of the tomato pathogen Cladosporium fulvum reveals a compartmentalized genome architecture and the presence of a dispensable chromosome.</title>
        <authorList>
            <person name="Zaccaron A.Z."/>
            <person name="Chen L.H."/>
            <person name="Samaras A."/>
            <person name="Stergiopoulos I."/>
        </authorList>
    </citation>
    <scope>NUCLEOTIDE SEQUENCE</scope>
    <source>
        <strain evidence="6">Race5_Kim</strain>
    </source>
</reference>
<dbReference type="GeneID" id="71985132"/>
<evidence type="ECO:0000256" key="2">
    <source>
        <dbReference type="ARBA" id="ARBA00022771"/>
    </source>
</evidence>
<organism evidence="6 7">
    <name type="scientific">Passalora fulva</name>
    <name type="common">Tomato leaf mold</name>
    <name type="synonym">Cladosporium fulvum</name>
    <dbReference type="NCBI Taxonomy" id="5499"/>
    <lineage>
        <taxon>Eukaryota</taxon>
        <taxon>Fungi</taxon>
        <taxon>Dikarya</taxon>
        <taxon>Ascomycota</taxon>
        <taxon>Pezizomycotina</taxon>
        <taxon>Dothideomycetes</taxon>
        <taxon>Dothideomycetidae</taxon>
        <taxon>Mycosphaerellales</taxon>
        <taxon>Mycosphaerellaceae</taxon>
        <taxon>Fulvia</taxon>
    </lineage>
</organism>
<gene>
    <name evidence="6" type="ORF">CLAFUR5_05254</name>
</gene>
<feature type="domain" description="MYND-type" evidence="5">
    <location>
        <begin position="194"/>
        <end position="236"/>
    </location>
</feature>
<evidence type="ECO:0000313" key="7">
    <source>
        <dbReference type="Proteomes" id="UP000756132"/>
    </source>
</evidence>
<dbReference type="Gene3D" id="6.10.140.2220">
    <property type="match status" value="1"/>
</dbReference>
<reference evidence="6" key="1">
    <citation type="submission" date="2021-12" db="EMBL/GenBank/DDBJ databases">
        <authorList>
            <person name="Zaccaron A."/>
            <person name="Stergiopoulos I."/>
        </authorList>
    </citation>
    <scope>NUCLEOTIDE SEQUENCE</scope>
    <source>
        <strain evidence="6">Race5_Kim</strain>
    </source>
</reference>
<evidence type="ECO:0000256" key="4">
    <source>
        <dbReference type="PROSITE-ProRule" id="PRU00134"/>
    </source>
</evidence>
<dbReference type="PROSITE" id="PS50865">
    <property type="entry name" value="ZF_MYND_2"/>
    <property type="match status" value="1"/>
</dbReference>
<dbReference type="OrthoDB" id="432970at2759"/>
<dbReference type="RefSeq" id="XP_047761398.1">
    <property type="nucleotide sequence ID" value="XM_047904402.1"/>
</dbReference>
<keyword evidence="2 4" id="KW-0863">Zinc-finger</keyword>
<protein>
    <recommendedName>
        <fullName evidence="5">MYND-type domain-containing protein</fullName>
    </recommendedName>
</protein>
<evidence type="ECO:0000256" key="3">
    <source>
        <dbReference type="ARBA" id="ARBA00022833"/>
    </source>
</evidence>
<evidence type="ECO:0000259" key="5">
    <source>
        <dbReference type="PROSITE" id="PS50865"/>
    </source>
</evidence>
<proteinExistence type="predicted"/>
<keyword evidence="3" id="KW-0862">Zinc</keyword>
<dbReference type="Pfam" id="PF01753">
    <property type="entry name" value="zf-MYND"/>
    <property type="match status" value="1"/>
</dbReference>
<dbReference type="KEGG" id="ffu:CLAFUR5_05254"/>
<sequence length="242" mass="26051">MSSSPNAQTVPTLLISRDGKTIQYGRIPLADFLDSSKWDLSPISKSLGLPLKANGNASDLSTASNKDEHIYANAFFINYDPYSSGFGKPVRAPYVGEHVILARCDGLPIDDMVVTAMHGHFTALTCDGKCGSKYVCKCPGDSALSKKAIANACTKKTFSAMLDQALGMMATMPGVGKIENPLNEKEQEGAMPFCGGCGMARKEDGGELMKCAKCSKAVYCGRKCQKGEWREHKTVCKEEEKA</sequence>
<dbReference type="InterPro" id="IPR002893">
    <property type="entry name" value="Znf_MYND"/>
</dbReference>